<feature type="transmembrane region" description="Helical" evidence="1">
    <location>
        <begin position="185"/>
        <end position="212"/>
    </location>
</feature>
<sequence>MSTPRDVLIRAFERMRNGSIVVLIGWIFLGIVSAALIVMTGRIYEILSYLKEVYEKTSKLPQDILISSIEELRGIVSGLLICFVITIISSIIILVGIRNLFLPGIKRLTRFKPEFSMSEKLIRIGLFYGMTVLIILEVFNLVVASPETVSYILLSASIRDFFMIIGFIGLATLFLKLNSLDKESLYLVAGILFIIVVLMFALDSINNILVFAKIKQYSSMGVEYTYLLIIIALIMQTIALSRTLDKIELGLISLPLPQETKFGI</sequence>
<feature type="transmembrane region" description="Helical" evidence="1">
    <location>
        <begin position="20"/>
        <end position="44"/>
    </location>
</feature>
<keyword evidence="1" id="KW-0812">Transmembrane</keyword>
<feature type="transmembrane region" description="Helical" evidence="1">
    <location>
        <begin position="224"/>
        <end position="244"/>
    </location>
</feature>
<feature type="transmembrane region" description="Helical" evidence="1">
    <location>
        <begin position="75"/>
        <end position="101"/>
    </location>
</feature>
<dbReference type="EMBL" id="JASNVW010000003">
    <property type="protein sequence ID" value="MDK6028914.1"/>
    <property type="molecule type" value="Genomic_DNA"/>
</dbReference>
<organism evidence="2 3">
    <name type="scientific">Ignisphaera cupida</name>
    <dbReference type="NCBI Taxonomy" id="3050454"/>
    <lineage>
        <taxon>Archaea</taxon>
        <taxon>Thermoproteota</taxon>
        <taxon>Thermoprotei</taxon>
        <taxon>Desulfurococcales</taxon>
        <taxon>Desulfurococcaceae</taxon>
        <taxon>Ignisphaera</taxon>
    </lineage>
</organism>
<evidence type="ECO:0000313" key="2">
    <source>
        <dbReference type="EMBL" id="MDK6028914.1"/>
    </source>
</evidence>
<name>A0ABD4Z711_9CREN</name>
<feature type="transmembrane region" description="Helical" evidence="1">
    <location>
        <begin position="121"/>
        <end position="143"/>
    </location>
</feature>
<dbReference type="Proteomes" id="UP001529235">
    <property type="component" value="Unassembled WGS sequence"/>
</dbReference>
<keyword evidence="1" id="KW-1133">Transmembrane helix</keyword>
<evidence type="ECO:0008006" key="4">
    <source>
        <dbReference type="Google" id="ProtNLM"/>
    </source>
</evidence>
<gene>
    <name evidence="2" type="ORF">QPL79_06020</name>
</gene>
<evidence type="ECO:0000313" key="3">
    <source>
        <dbReference type="Proteomes" id="UP001529235"/>
    </source>
</evidence>
<keyword evidence="3" id="KW-1185">Reference proteome</keyword>
<reference evidence="2 3" key="1">
    <citation type="submission" date="2023-05" db="EMBL/GenBank/DDBJ databases">
        <title>A new hyperthermophilic archaea 'Ignisphaera cupida' sp. nov. and description of the family 'Ignisphaeraceae' fam. nov.</title>
        <authorList>
            <person name="Podosokorskaya O.A."/>
            <person name="Elcheninov A.G."/>
            <person name="Klukina A."/>
            <person name="Merkel A.Y."/>
        </authorList>
    </citation>
    <scope>NUCLEOTIDE SEQUENCE [LARGE SCALE GENOMIC DNA]</scope>
    <source>
        <strain evidence="2 3">4213-co</strain>
    </source>
</reference>
<keyword evidence="1" id="KW-0472">Membrane</keyword>
<accession>A0ABD4Z711</accession>
<feature type="transmembrane region" description="Helical" evidence="1">
    <location>
        <begin position="149"/>
        <end position="173"/>
    </location>
</feature>
<evidence type="ECO:0000256" key="1">
    <source>
        <dbReference type="SAM" id="Phobius"/>
    </source>
</evidence>
<protein>
    <recommendedName>
        <fullName evidence="4">YihY/virulence factor BrkB family protein</fullName>
    </recommendedName>
</protein>
<dbReference type="RefSeq" id="WP_285273899.1">
    <property type="nucleotide sequence ID" value="NZ_JASNVW010000003.1"/>
</dbReference>
<dbReference type="AlphaFoldDB" id="A0ABD4Z711"/>
<comment type="caution">
    <text evidence="2">The sequence shown here is derived from an EMBL/GenBank/DDBJ whole genome shotgun (WGS) entry which is preliminary data.</text>
</comment>
<proteinExistence type="predicted"/>